<reference evidence="3" key="2">
    <citation type="submission" date="2017-09" db="EMBL/GenBank/DDBJ databases">
        <title>FDA dAtabase for Regulatory Grade micrObial Sequences (FDA-ARGOS): Supporting development and validation of Infectious Disease Dx tests.</title>
        <authorList>
            <person name="Minogue T."/>
            <person name="Wolcott M."/>
            <person name="Wasieloski L."/>
            <person name="Aguilar W."/>
            <person name="Moore D."/>
            <person name="Tallon L."/>
            <person name="Sadzewicz L."/>
            <person name="Ott S."/>
            <person name="Zhao X."/>
            <person name="Nagaraj S."/>
            <person name="Vavikolanu K."/>
            <person name="Aluvathingal J."/>
            <person name="Nadendla S."/>
            <person name="Sichtig H."/>
        </authorList>
    </citation>
    <scope>NUCLEOTIDE SEQUENCE [LARGE SCALE GENOMIC DNA]</scope>
    <source>
        <strain evidence="3">FDAARGOS_387</strain>
    </source>
</reference>
<dbReference type="EMBL" id="CAADJA010000002">
    <property type="protein sequence ID" value="VFS48300.1"/>
    <property type="molecule type" value="Genomic_DNA"/>
</dbReference>
<evidence type="ECO:0000313" key="1">
    <source>
        <dbReference type="EMBL" id="PHI29787.1"/>
    </source>
</evidence>
<evidence type="ECO:0000313" key="2">
    <source>
        <dbReference type="EMBL" id="VFS48300.1"/>
    </source>
</evidence>
<reference evidence="1" key="1">
    <citation type="submission" date="2017-09" db="EMBL/GenBank/DDBJ databases">
        <title>FDA dAtabase for Regulatory Grade micrObial Sequences (FDA-ARGOS): Supporting development and validation of Infectious Disease Dx tests.</title>
        <authorList>
            <person name="Minogue T."/>
            <person name="Wolcott M."/>
            <person name="Wasieloski L."/>
            <person name="Aguilar W."/>
            <person name="Moore D."/>
            <person name="Tallon L.J."/>
            <person name="Sadzewicz L."/>
            <person name="Ott S."/>
            <person name="Zhao X."/>
            <person name="Nagaraj S."/>
            <person name="Vavikolanu K."/>
            <person name="Aluvathingal J."/>
            <person name="Nadendla S."/>
            <person name="Sichtig H."/>
        </authorList>
    </citation>
    <scope>NUCLEOTIDE SEQUENCE</scope>
    <source>
        <strain evidence="1">FDAARGOS_387</strain>
    </source>
</reference>
<dbReference type="EMBL" id="PDDX01000001">
    <property type="protein sequence ID" value="PHI29787.1"/>
    <property type="molecule type" value="Genomic_DNA"/>
</dbReference>
<evidence type="ECO:0000313" key="4">
    <source>
        <dbReference type="Proteomes" id="UP000373449"/>
    </source>
</evidence>
<gene>
    <name evidence="1" type="ORF">CRN84_10775</name>
    <name evidence="2" type="ORF">NCTC12282_03128</name>
</gene>
<dbReference type="AlphaFoldDB" id="A0A2C6DKQ5"/>
<dbReference type="Proteomes" id="UP000373449">
    <property type="component" value="Unassembled WGS sequence"/>
</dbReference>
<accession>A0A2C6DKQ5</accession>
<dbReference type="RefSeq" id="WP_029096605.1">
    <property type="nucleotide sequence ID" value="NZ_CAADJA010000002.1"/>
</dbReference>
<organism evidence="1 3">
    <name type="scientific">Budvicia aquatica</name>
    <dbReference type="NCBI Taxonomy" id="82979"/>
    <lineage>
        <taxon>Bacteria</taxon>
        <taxon>Pseudomonadati</taxon>
        <taxon>Pseudomonadota</taxon>
        <taxon>Gammaproteobacteria</taxon>
        <taxon>Enterobacterales</taxon>
        <taxon>Budviciaceae</taxon>
        <taxon>Budvicia</taxon>
    </lineage>
</organism>
<reference evidence="2 4" key="3">
    <citation type="submission" date="2019-03" db="EMBL/GenBank/DDBJ databases">
        <authorList>
            <consortium name="Pathogen Informatics"/>
        </authorList>
    </citation>
    <scope>NUCLEOTIDE SEQUENCE [LARGE SCALE GENOMIC DNA]</scope>
    <source>
        <strain evidence="2 4">NCTC12282</strain>
    </source>
</reference>
<dbReference type="Proteomes" id="UP000224974">
    <property type="component" value="Unassembled WGS sequence"/>
</dbReference>
<dbReference type="OrthoDB" id="9901303at2"/>
<evidence type="ECO:0000313" key="3">
    <source>
        <dbReference type="Proteomes" id="UP000224974"/>
    </source>
</evidence>
<sequence>MLSRILNKIFGRSNRSNEGSAAPVSRNELGLKHIGEPTTAFLRTVTDTMAEKCGPDFRSDAVLYYAERVFCKWIPTLIDDAYTDEQLAELTPEKLRSVYLALLWDMLRHNRTELWSSPDTAQWVDALCAEIALRSDTQYPDIFSDNHVFDIYNIDNDRWADELGKYIGVPGVKLFACHSALVAGVVEKVESTQ</sequence>
<protein>
    <submittedName>
        <fullName evidence="1">Uncharacterized protein</fullName>
    </submittedName>
</protein>
<name>A0A2C6DKQ5_9GAMM</name>
<keyword evidence="3" id="KW-1185">Reference proteome</keyword>
<proteinExistence type="predicted"/>